<reference evidence="5" key="1">
    <citation type="journal article" date="2014" name="Soil Biol. Biochem.">
        <title>Structure and function of bacterial communities in ageing soils: Insights from the Mendocino ecological staircase.</title>
        <authorList>
            <person name="Uroz S."/>
            <person name="Tech J.J."/>
            <person name="Sawaya N.A."/>
            <person name="Frey-Klett P."/>
            <person name="Leveau J.H.J."/>
        </authorList>
    </citation>
    <scope>NUCLEOTIDE SEQUENCE [LARGE SCALE GENOMIC DNA]</scope>
    <source>
        <strain evidence="5">Cal35</strain>
    </source>
</reference>
<dbReference type="InterPro" id="IPR036291">
    <property type="entry name" value="NAD(P)-bd_dom_sf"/>
</dbReference>
<proteinExistence type="inferred from homology"/>
<dbReference type="Proteomes" id="UP000030302">
    <property type="component" value="Chromosome"/>
</dbReference>
<dbReference type="AlphaFoldDB" id="A0A0A1F7T7"/>
<dbReference type="PANTHER" id="PTHR43477">
    <property type="entry name" value="DIHYDROANTICAPSIN 7-DEHYDROGENASE"/>
    <property type="match status" value="1"/>
</dbReference>
<accession>A0A0A1F7T7</accession>
<dbReference type="EMBL" id="CP009962">
    <property type="protein sequence ID" value="AIY40753.1"/>
    <property type="molecule type" value="Genomic_DNA"/>
</dbReference>
<evidence type="ECO:0000313" key="4">
    <source>
        <dbReference type="EMBL" id="AIY40753.1"/>
    </source>
</evidence>
<dbReference type="OrthoDB" id="7064009at2"/>
<dbReference type="PRINTS" id="PR00081">
    <property type="entry name" value="GDHRDH"/>
</dbReference>
<dbReference type="KEGG" id="care:LT85_1595"/>
<dbReference type="CDD" id="cd05368">
    <property type="entry name" value="DHRS6_like_SDR_c"/>
    <property type="match status" value="1"/>
</dbReference>
<dbReference type="RefSeq" id="WP_038487242.1">
    <property type="nucleotide sequence ID" value="NZ_CP009962.1"/>
</dbReference>
<keyword evidence="5" id="KW-1185">Reference proteome</keyword>
<name>A0A0A1F7T7_9BURK</name>
<keyword evidence="3" id="KW-0520">NAD</keyword>
<protein>
    <submittedName>
        <fullName evidence="4">2-keto-3-deoxy-L-fuconate dehydrogenase</fullName>
    </submittedName>
</protein>
<dbReference type="PRINTS" id="PR00080">
    <property type="entry name" value="SDRFAMILY"/>
</dbReference>
<dbReference type="HOGENOM" id="CLU_010194_1_0_4"/>
<gene>
    <name evidence="4" type="ORF">LT85_1595</name>
</gene>
<sequence length="254" mass="26538">MRLHGKRILVTAAGQGIGRASALMFAREGAQVLATDVNPVVLAETAALARADGGDLATQHLDVTDAKAVAALAQSEAPFNVLFNCAGYVHHGSILDCSERDWQFSWDLNVTAMYRLIQALLPTMLAQGGGSIINMASAASSVKGVPNRFAYGVTKAAVIGMTKAVAADFVAQGIRCNAICPGTVESPSLEARIKEQSQLQGKPIAEIQAAFVARQPMGRVGKAEEIAALAVYLASDESSFTTGAIHLIDGGWSN</sequence>
<evidence type="ECO:0000256" key="3">
    <source>
        <dbReference type="ARBA" id="ARBA00023027"/>
    </source>
</evidence>
<organism evidence="4 5">
    <name type="scientific">Collimonas arenae</name>
    <dbReference type="NCBI Taxonomy" id="279058"/>
    <lineage>
        <taxon>Bacteria</taxon>
        <taxon>Pseudomonadati</taxon>
        <taxon>Pseudomonadota</taxon>
        <taxon>Betaproteobacteria</taxon>
        <taxon>Burkholderiales</taxon>
        <taxon>Oxalobacteraceae</taxon>
        <taxon>Collimonas</taxon>
    </lineage>
</organism>
<evidence type="ECO:0000256" key="2">
    <source>
        <dbReference type="ARBA" id="ARBA00023002"/>
    </source>
</evidence>
<dbReference type="PROSITE" id="PS00061">
    <property type="entry name" value="ADH_SHORT"/>
    <property type="match status" value="1"/>
</dbReference>
<dbReference type="InterPro" id="IPR051122">
    <property type="entry name" value="SDR_DHRS6-like"/>
</dbReference>
<evidence type="ECO:0000313" key="5">
    <source>
        <dbReference type="Proteomes" id="UP000030302"/>
    </source>
</evidence>
<dbReference type="InterPro" id="IPR020904">
    <property type="entry name" value="Sc_DH/Rdtase_CS"/>
</dbReference>
<dbReference type="Gene3D" id="3.40.50.720">
    <property type="entry name" value="NAD(P)-binding Rossmann-like Domain"/>
    <property type="match status" value="1"/>
</dbReference>
<dbReference type="InterPro" id="IPR002347">
    <property type="entry name" value="SDR_fam"/>
</dbReference>
<dbReference type="GO" id="GO:0016491">
    <property type="term" value="F:oxidoreductase activity"/>
    <property type="evidence" value="ECO:0007669"/>
    <property type="project" value="UniProtKB-KW"/>
</dbReference>
<comment type="similarity">
    <text evidence="1">Belongs to the short-chain dehydrogenases/reductases (SDR) family.</text>
</comment>
<evidence type="ECO:0000256" key="1">
    <source>
        <dbReference type="ARBA" id="ARBA00006484"/>
    </source>
</evidence>
<dbReference type="SUPFAM" id="SSF51735">
    <property type="entry name" value="NAD(P)-binding Rossmann-fold domains"/>
    <property type="match status" value="1"/>
</dbReference>
<dbReference type="FunFam" id="3.40.50.720:FF:000084">
    <property type="entry name" value="Short-chain dehydrogenase reductase"/>
    <property type="match status" value="1"/>
</dbReference>
<dbReference type="PANTHER" id="PTHR43477:SF4">
    <property type="entry name" value="DEHYDROGENASE_REDUCTASE SDR FAMILY MEMBER 6"/>
    <property type="match status" value="1"/>
</dbReference>
<keyword evidence="2" id="KW-0560">Oxidoreductase</keyword>
<dbReference type="STRING" id="279058.LT85_1595"/>
<dbReference type="Pfam" id="PF13561">
    <property type="entry name" value="adh_short_C2"/>
    <property type="match status" value="1"/>
</dbReference>